<dbReference type="Gene3D" id="1.10.357.10">
    <property type="entry name" value="Tetracycline Repressor, domain 2"/>
    <property type="match status" value="1"/>
</dbReference>
<evidence type="ECO:0000259" key="5">
    <source>
        <dbReference type="PROSITE" id="PS50977"/>
    </source>
</evidence>
<evidence type="ECO:0000313" key="6">
    <source>
        <dbReference type="EMBL" id="MFC5883824.1"/>
    </source>
</evidence>
<keyword evidence="2 4" id="KW-0238">DNA-binding</keyword>
<dbReference type="PANTHER" id="PTHR30055">
    <property type="entry name" value="HTH-TYPE TRANSCRIPTIONAL REGULATOR RUTR"/>
    <property type="match status" value="1"/>
</dbReference>
<feature type="domain" description="HTH tetR-type" evidence="5">
    <location>
        <begin position="12"/>
        <end position="71"/>
    </location>
</feature>
<dbReference type="Proteomes" id="UP001596067">
    <property type="component" value="Unassembled WGS sequence"/>
</dbReference>
<keyword evidence="1" id="KW-0805">Transcription regulation</keyword>
<dbReference type="PANTHER" id="PTHR30055:SF234">
    <property type="entry name" value="HTH-TYPE TRANSCRIPTIONAL REGULATOR BETI"/>
    <property type="match status" value="1"/>
</dbReference>
<dbReference type="InterPro" id="IPR036271">
    <property type="entry name" value="Tet_transcr_reg_TetR-rel_C_sf"/>
</dbReference>
<feature type="DNA-binding region" description="H-T-H motif" evidence="4">
    <location>
        <begin position="34"/>
        <end position="53"/>
    </location>
</feature>
<proteinExistence type="predicted"/>
<dbReference type="EMBL" id="JBHSOD010000002">
    <property type="protein sequence ID" value="MFC5883824.1"/>
    <property type="molecule type" value="Genomic_DNA"/>
</dbReference>
<accession>A0ABW1ET11</accession>
<dbReference type="InterPro" id="IPR009057">
    <property type="entry name" value="Homeodomain-like_sf"/>
</dbReference>
<dbReference type="SUPFAM" id="SSF48498">
    <property type="entry name" value="Tetracyclin repressor-like, C-terminal domain"/>
    <property type="match status" value="1"/>
</dbReference>
<dbReference type="SUPFAM" id="SSF46689">
    <property type="entry name" value="Homeodomain-like"/>
    <property type="match status" value="1"/>
</dbReference>
<protein>
    <submittedName>
        <fullName evidence="6">TetR/AcrR family transcriptional regulator</fullName>
    </submittedName>
</protein>
<evidence type="ECO:0000313" key="7">
    <source>
        <dbReference type="Proteomes" id="UP001596067"/>
    </source>
</evidence>
<gene>
    <name evidence="6" type="ORF">ACFP0N_02355</name>
</gene>
<comment type="caution">
    <text evidence="6">The sequence shown here is derived from an EMBL/GenBank/DDBJ whole genome shotgun (WGS) entry which is preliminary data.</text>
</comment>
<sequence length="212" mass="21924">MAQQPRRGRPSTGVREAVLRATEEVLGEAGPALSTKEIARRAGVAESSIFYHFGDRLGLLQAVIGLHLPLFADATAVLGEDPDAEPGGRAADGAEGDPVADLAALLTRLERFYRRIMPILGALQADAQLRELLAARDGAIGPHLALGAVADAVRARQATGRLPSALDPSATALLLVGAAHQRALHTHLLGDAAARFLPPAGAVARTLLPASG</sequence>
<evidence type="ECO:0000256" key="1">
    <source>
        <dbReference type="ARBA" id="ARBA00023015"/>
    </source>
</evidence>
<dbReference type="Pfam" id="PF00440">
    <property type="entry name" value="TetR_N"/>
    <property type="match status" value="1"/>
</dbReference>
<reference evidence="7" key="1">
    <citation type="journal article" date="2019" name="Int. J. Syst. Evol. Microbiol.">
        <title>The Global Catalogue of Microorganisms (GCM) 10K type strain sequencing project: providing services to taxonomists for standard genome sequencing and annotation.</title>
        <authorList>
            <consortium name="The Broad Institute Genomics Platform"/>
            <consortium name="The Broad Institute Genome Sequencing Center for Infectious Disease"/>
            <person name="Wu L."/>
            <person name="Ma J."/>
        </authorList>
    </citation>
    <scope>NUCLEOTIDE SEQUENCE [LARGE SCALE GENOMIC DNA]</scope>
    <source>
        <strain evidence="7">CGMCC 4.1469</strain>
    </source>
</reference>
<evidence type="ECO:0000256" key="3">
    <source>
        <dbReference type="ARBA" id="ARBA00023163"/>
    </source>
</evidence>
<organism evidence="6 7">
    <name type="scientific">Kitasatospora aburaviensis</name>
    <dbReference type="NCBI Taxonomy" id="67265"/>
    <lineage>
        <taxon>Bacteria</taxon>
        <taxon>Bacillati</taxon>
        <taxon>Actinomycetota</taxon>
        <taxon>Actinomycetes</taxon>
        <taxon>Kitasatosporales</taxon>
        <taxon>Streptomycetaceae</taxon>
        <taxon>Kitasatospora</taxon>
    </lineage>
</organism>
<name>A0ABW1ET11_9ACTN</name>
<keyword evidence="3" id="KW-0804">Transcription</keyword>
<dbReference type="PROSITE" id="PS50977">
    <property type="entry name" value="HTH_TETR_2"/>
    <property type="match status" value="1"/>
</dbReference>
<evidence type="ECO:0000256" key="4">
    <source>
        <dbReference type="PROSITE-ProRule" id="PRU00335"/>
    </source>
</evidence>
<evidence type="ECO:0000256" key="2">
    <source>
        <dbReference type="ARBA" id="ARBA00023125"/>
    </source>
</evidence>
<dbReference type="PRINTS" id="PR00455">
    <property type="entry name" value="HTHTETR"/>
</dbReference>
<dbReference type="InterPro" id="IPR001647">
    <property type="entry name" value="HTH_TetR"/>
</dbReference>
<keyword evidence="7" id="KW-1185">Reference proteome</keyword>
<dbReference type="RefSeq" id="WP_313763190.1">
    <property type="nucleotide sequence ID" value="NZ_BAAAVH010000108.1"/>
</dbReference>
<dbReference type="InterPro" id="IPR050109">
    <property type="entry name" value="HTH-type_TetR-like_transc_reg"/>
</dbReference>